<dbReference type="Gene3D" id="3.40.50.1820">
    <property type="entry name" value="alpha/beta hydrolase"/>
    <property type="match status" value="1"/>
</dbReference>
<gene>
    <name evidence="10" type="ORF">AUL39_08140</name>
</gene>
<dbReference type="OrthoDB" id="9796770at2"/>
<dbReference type="STRING" id="1299998.AUL39_08140"/>
<comment type="similarity">
    <text evidence="2 7">Belongs to the peptidase S33 family.</text>
</comment>
<protein>
    <recommendedName>
        <fullName evidence="4">Proline iminopeptidase</fullName>
        <ecNumber evidence="3">3.4.11.5</ecNumber>
    </recommendedName>
    <alternativeName>
        <fullName evidence="6">Prolyl aminopeptidase</fullName>
    </alternativeName>
</protein>
<evidence type="ECO:0000256" key="8">
    <source>
        <dbReference type="PIRSR" id="PIRSR005539-1"/>
    </source>
</evidence>
<sequence length="306" mass="34259">MLKEREGYIPFAGYQTYYRVAGECQLGRLPLLVLHGGPGAAHYYLQSLDGIAEKYGRAVIYYDQISCGRSKTPPMPERWGCSLFLDELACVRAFLAATFGWDCLHILGQSWGGMLAMMYAIGKPWHEHGHEGLASMVVASSPASMDLWLHEAIRLRHYLPREMDEALAQADVDGDYGRPEVRAATAEYYRRHVSKVPEDERPANLHSPEPDPVGDECYHFMQGMSEFVVTGALSHWSVVDQLPTIDVPTLVTSGAADECTPLVAKQVADGIPGARWELFPDGTHWVHGEQPERYNALVERFLEEHE</sequence>
<dbReference type="PIRSF" id="PIRSF005539">
    <property type="entry name" value="Pept_S33_TRI_F1"/>
    <property type="match status" value="1"/>
</dbReference>
<dbReference type="RefSeq" id="WP_059055153.1">
    <property type="nucleotide sequence ID" value="NZ_LOJF01000010.1"/>
</dbReference>
<evidence type="ECO:0000313" key="10">
    <source>
        <dbReference type="EMBL" id="KUH58173.1"/>
    </source>
</evidence>
<dbReference type="Pfam" id="PF00561">
    <property type="entry name" value="Abhydrolase_1"/>
    <property type="match status" value="1"/>
</dbReference>
<evidence type="ECO:0000256" key="5">
    <source>
        <dbReference type="ARBA" id="ARBA00022801"/>
    </source>
</evidence>
<evidence type="ECO:0000256" key="1">
    <source>
        <dbReference type="ARBA" id="ARBA00001585"/>
    </source>
</evidence>
<dbReference type="InterPro" id="IPR050266">
    <property type="entry name" value="AB_hydrolase_sf"/>
</dbReference>
<reference evidence="10 11" key="1">
    <citation type="submission" date="2015-12" db="EMBL/GenBank/DDBJ databases">
        <title>Draft Genome Sequence of Olsenella scatoligenes SK9K4T; a Producer of 3-Methylindole- (skatole) and 4-Methylphenol- (p-cresol) Isolated from Pig Feces.</title>
        <authorList>
            <person name="Li X."/>
            <person name="Borg B."/>
            <person name="Canibe N."/>
        </authorList>
    </citation>
    <scope>NUCLEOTIDE SEQUENCE [LARGE SCALE GENOMIC DNA]</scope>
    <source>
        <strain evidence="10 11">SK9K4</strain>
    </source>
</reference>
<evidence type="ECO:0000256" key="7">
    <source>
        <dbReference type="PIRNR" id="PIRNR005539"/>
    </source>
</evidence>
<evidence type="ECO:0000256" key="3">
    <source>
        <dbReference type="ARBA" id="ARBA00012568"/>
    </source>
</evidence>
<dbReference type="PANTHER" id="PTHR43798:SF33">
    <property type="entry name" value="HYDROLASE, PUTATIVE (AFU_ORTHOLOGUE AFUA_2G14860)-RELATED"/>
    <property type="match status" value="1"/>
</dbReference>
<proteinExistence type="inferred from homology"/>
<dbReference type="InterPro" id="IPR002410">
    <property type="entry name" value="Peptidase_S33"/>
</dbReference>
<evidence type="ECO:0000256" key="4">
    <source>
        <dbReference type="ARBA" id="ARBA00021843"/>
    </source>
</evidence>
<feature type="active site" description="Nucleophile" evidence="8">
    <location>
        <position position="110"/>
    </location>
</feature>
<dbReference type="GO" id="GO:0006508">
    <property type="term" value="P:proteolysis"/>
    <property type="evidence" value="ECO:0007669"/>
    <property type="project" value="InterPro"/>
</dbReference>
<dbReference type="InterPro" id="IPR000073">
    <property type="entry name" value="AB_hydrolase_1"/>
</dbReference>
<comment type="caution">
    <text evidence="10">The sequence shown here is derived from an EMBL/GenBank/DDBJ whole genome shotgun (WGS) entry which is preliminary data.</text>
</comment>
<feature type="active site" description="Proton donor" evidence="8">
    <location>
        <position position="284"/>
    </location>
</feature>
<dbReference type="EMBL" id="LOJF01000010">
    <property type="protein sequence ID" value="KUH58173.1"/>
    <property type="molecule type" value="Genomic_DNA"/>
</dbReference>
<evidence type="ECO:0000259" key="9">
    <source>
        <dbReference type="Pfam" id="PF00561"/>
    </source>
</evidence>
<dbReference type="PRINTS" id="PR00793">
    <property type="entry name" value="PROAMNOPTASE"/>
</dbReference>
<dbReference type="EC" id="3.4.11.5" evidence="3"/>
<feature type="domain" description="AB hydrolase-1" evidence="9">
    <location>
        <begin position="30"/>
        <end position="290"/>
    </location>
</feature>
<keyword evidence="5 7" id="KW-0378">Hydrolase</keyword>
<dbReference type="InterPro" id="IPR005945">
    <property type="entry name" value="Pro_imino_pep"/>
</dbReference>
<keyword evidence="11" id="KW-1185">Reference proteome</keyword>
<evidence type="ECO:0000256" key="6">
    <source>
        <dbReference type="ARBA" id="ARBA00029605"/>
    </source>
</evidence>
<comment type="catalytic activity">
    <reaction evidence="1">
        <text>Release of N-terminal proline from a peptide.</text>
        <dbReference type="EC" id="3.4.11.5"/>
    </reaction>
</comment>
<name>A0A100YV00_TRASO</name>
<dbReference type="PANTHER" id="PTHR43798">
    <property type="entry name" value="MONOACYLGLYCEROL LIPASE"/>
    <property type="match status" value="1"/>
</dbReference>
<dbReference type="SUPFAM" id="SSF53474">
    <property type="entry name" value="alpha/beta-Hydrolases"/>
    <property type="match status" value="1"/>
</dbReference>
<evidence type="ECO:0000313" key="11">
    <source>
        <dbReference type="Proteomes" id="UP000054078"/>
    </source>
</evidence>
<dbReference type="InterPro" id="IPR029058">
    <property type="entry name" value="AB_hydrolase_fold"/>
</dbReference>
<dbReference type="AlphaFoldDB" id="A0A100YV00"/>
<dbReference type="Proteomes" id="UP000054078">
    <property type="component" value="Unassembled WGS sequence"/>
</dbReference>
<feature type="active site" evidence="8">
    <location>
        <position position="257"/>
    </location>
</feature>
<dbReference type="NCBIfam" id="TIGR01250">
    <property type="entry name" value="pro_imino_pep_2"/>
    <property type="match status" value="1"/>
</dbReference>
<organism evidence="10 11">
    <name type="scientific">Tractidigestivibacter scatoligenes</name>
    <name type="common">Olsenella scatoligenes</name>
    <dbReference type="NCBI Taxonomy" id="1299998"/>
    <lineage>
        <taxon>Bacteria</taxon>
        <taxon>Bacillati</taxon>
        <taxon>Actinomycetota</taxon>
        <taxon>Coriobacteriia</taxon>
        <taxon>Coriobacteriales</taxon>
        <taxon>Atopobiaceae</taxon>
        <taxon>Tractidigestivibacter</taxon>
    </lineage>
</organism>
<dbReference type="GO" id="GO:0016020">
    <property type="term" value="C:membrane"/>
    <property type="evidence" value="ECO:0007669"/>
    <property type="project" value="TreeGrafter"/>
</dbReference>
<accession>A0A100YV00</accession>
<dbReference type="GO" id="GO:0004177">
    <property type="term" value="F:aminopeptidase activity"/>
    <property type="evidence" value="ECO:0007669"/>
    <property type="project" value="UniProtKB-EC"/>
</dbReference>
<evidence type="ECO:0000256" key="2">
    <source>
        <dbReference type="ARBA" id="ARBA00010088"/>
    </source>
</evidence>